<reference evidence="2" key="1">
    <citation type="submission" date="2018-12" db="EMBL/GenBank/DDBJ databases">
        <title>Complete genome sequencing of Jeotgalibaca sp. H21T32.</title>
        <authorList>
            <person name="Bae J.-W."/>
            <person name="Lee S.-Y."/>
        </authorList>
    </citation>
    <scope>NUCLEOTIDE SEQUENCE [LARGE SCALE GENOMIC DNA]</scope>
    <source>
        <strain evidence="2">H21T32</strain>
    </source>
</reference>
<evidence type="ECO:0000313" key="1">
    <source>
        <dbReference type="EMBL" id="AZP04326.1"/>
    </source>
</evidence>
<evidence type="ECO:0000313" key="2">
    <source>
        <dbReference type="Proteomes" id="UP000273326"/>
    </source>
</evidence>
<sequence length="103" mass="11663">MDLSESSLANTLYIQNSPSGGVNKQYYFSENTLTISSTDKITPDLVDTEKYESPISEEYDNIKVTEKKDEIIITDENELRIVFTKTSDGLLKNEDGVTFIKKN</sequence>
<organism evidence="1 2">
    <name type="scientific">Jeotgalibaca ciconiae</name>
    <dbReference type="NCBI Taxonomy" id="2496265"/>
    <lineage>
        <taxon>Bacteria</taxon>
        <taxon>Bacillati</taxon>
        <taxon>Bacillota</taxon>
        <taxon>Bacilli</taxon>
        <taxon>Lactobacillales</taxon>
        <taxon>Carnobacteriaceae</taxon>
        <taxon>Jeotgalibaca</taxon>
    </lineage>
</organism>
<dbReference type="AlphaFoldDB" id="A0A3S9HAC1"/>
<keyword evidence="2" id="KW-1185">Reference proteome</keyword>
<dbReference type="Proteomes" id="UP000273326">
    <property type="component" value="Chromosome"/>
</dbReference>
<dbReference type="RefSeq" id="WP_126109629.1">
    <property type="nucleotide sequence ID" value="NZ_CP034465.1"/>
</dbReference>
<protein>
    <submittedName>
        <fullName evidence="1">Uncharacterized protein</fullName>
    </submittedName>
</protein>
<dbReference type="KEGG" id="jeh:EJN90_06540"/>
<dbReference type="EMBL" id="CP034465">
    <property type="protein sequence ID" value="AZP04326.1"/>
    <property type="molecule type" value="Genomic_DNA"/>
</dbReference>
<proteinExistence type="predicted"/>
<accession>A0A3S9HAC1</accession>
<gene>
    <name evidence="1" type="ORF">EJN90_06540</name>
</gene>
<name>A0A3S9HAC1_9LACT</name>